<dbReference type="Gene3D" id="1.20.1080.10">
    <property type="entry name" value="Glycerol uptake facilitator protein"/>
    <property type="match status" value="1"/>
</dbReference>
<dbReference type="PROSITE" id="PS00221">
    <property type="entry name" value="MIP"/>
    <property type="match status" value="1"/>
</dbReference>
<accession>A0A7S1WI89</accession>
<evidence type="ECO:0000256" key="5">
    <source>
        <dbReference type="ARBA" id="ARBA00023136"/>
    </source>
</evidence>
<dbReference type="SUPFAM" id="SSF81338">
    <property type="entry name" value="Aquaporin-like"/>
    <property type="match status" value="1"/>
</dbReference>
<feature type="transmembrane region" description="Helical" evidence="7">
    <location>
        <begin position="122"/>
        <end position="142"/>
    </location>
</feature>
<keyword evidence="2 6" id="KW-0813">Transport</keyword>
<sequence length="477" mass="51103">MKHQVRASRTARYAAELAGTFFLVVTTGCSLHTGSIGSALAIGSVLAAMVTALCSVSGAHFNPAISLAVWLSGKGGMRIGEVLCYMLFQILGGILGTSTYLVVVGKEFRRRPEFPYSLAEALSLEVIYSWALCYVFLNVMLADVRTKDPSVPRPANGLAVGLAMTSAIVAVGPLSGCSLNPAVTVGTFTVVRLVVGSGAVSLRVSYMLAPFVGSLLGALSFFLVRGGARGDYSGDEDDGWSLRSAARLVEPPSSPSASEGGVVKMRPDDHGPPPWSFCLTGGEPVALPAGILGHRLYCGLRWRMKRGLSGAAEMCDLDLSCVKFGPGGECLGGVYFNDKEDLDNGIHHSGDEVTGRKGLDNEVIMLRLSDVKPDVHALVFTMTIYSSEQSFDDVEQCYLRIVDLEDNNKEICRYERSVKLQGASGLIGAVLYRSGRQWCFKAVDEVFSLPPNSSYRKLVPQMSEAVLQTSGRTFQNP</sequence>
<evidence type="ECO:0000256" key="3">
    <source>
        <dbReference type="ARBA" id="ARBA00022692"/>
    </source>
</evidence>
<dbReference type="PROSITE" id="PS51257">
    <property type="entry name" value="PROKAR_LIPOPROTEIN"/>
    <property type="match status" value="1"/>
</dbReference>
<reference evidence="9" key="1">
    <citation type="submission" date="2021-01" db="EMBL/GenBank/DDBJ databases">
        <authorList>
            <person name="Corre E."/>
            <person name="Pelletier E."/>
            <person name="Niang G."/>
            <person name="Scheremetjew M."/>
            <person name="Finn R."/>
            <person name="Kale V."/>
            <person name="Holt S."/>
            <person name="Cochrane G."/>
            <person name="Meng A."/>
            <person name="Brown T."/>
            <person name="Cohen L."/>
        </authorList>
    </citation>
    <scope>NUCLEOTIDE SEQUENCE</scope>
    <source>
        <strain evidence="9">OF101</strain>
    </source>
</reference>
<dbReference type="EMBL" id="HBGE01077932">
    <property type="protein sequence ID" value="CAD9169865.1"/>
    <property type="molecule type" value="Transcribed_RNA"/>
</dbReference>
<dbReference type="GO" id="GO:0015267">
    <property type="term" value="F:channel activity"/>
    <property type="evidence" value="ECO:0007669"/>
    <property type="project" value="InterPro"/>
</dbReference>
<dbReference type="InterPro" id="IPR003325">
    <property type="entry name" value="TerD"/>
</dbReference>
<proteinExistence type="inferred from homology"/>
<dbReference type="PANTHER" id="PTHR45724">
    <property type="entry name" value="AQUAPORIN NIP2-1"/>
    <property type="match status" value="1"/>
</dbReference>
<dbReference type="PANTHER" id="PTHR45724:SF13">
    <property type="entry name" value="AQUAPORIN NIP1-1-RELATED"/>
    <property type="match status" value="1"/>
</dbReference>
<evidence type="ECO:0000256" key="2">
    <source>
        <dbReference type="ARBA" id="ARBA00022448"/>
    </source>
</evidence>
<comment type="similarity">
    <text evidence="6">Belongs to the MIP/aquaporin (TC 1.A.8) family.</text>
</comment>
<name>A0A7S1WI89_ALECA</name>
<dbReference type="CDD" id="cd06974">
    <property type="entry name" value="TerD_like"/>
    <property type="match status" value="1"/>
</dbReference>
<gene>
    <name evidence="9" type="ORF">ACAT0790_LOCUS46634</name>
</gene>
<dbReference type="InterPro" id="IPR023271">
    <property type="entry name" value="Aquaporin-like"/>
</dbReference>
<dbReference type="AlphaFoldDB" id="A0A7S1WI89"/>
<dbReference type="Pfam" id="PF02342">
    <property type="entry name" value="TerD"/>
    <property type="match status" value="1"/>
</dbReference>
<feature type="transmembrane region" description="Helical" evidence="7">
    <location>
        <begin position="204"/>
        <end position="224"/>
    </location>
</feature>
<dbReference type="InterPro" id="IPR022357">
    <property type="entry name" value="MIP_CS"/>
</dbReference>
<dbReference type="Pfam" id="PF00230">
    <property type="entry name" value="MIP"/>
    <property type="match status" value="1"/>
</dbReference>
<dbReference type="InterPro" id="IPR034294">
    <property type="entry name" value="Aquaporin_transptr"/>
</dbReference>
<evidence type="ECO:0000259" key="8">
    <source>
        <dbReference type="Pfam" id="PF02342"/>
    </source>
</evidence>
<dbReference type="PRINTS" id="PR00783">
    <property type="entry name" value="MINTRINSICP"/>
</dbReference>
<dbReference type="GO" id="GO:0016020">
    <property type="term" value="C:membrane"/>
    <property type="evidence" value="ECO:0007669"/>
    <property type="project" value="UniProtKB-SubCell"/>
</dbReference>
<feature type="transmembrane region" description="Helical" evidence="7">
    <location>
        <begin position="82"/>
        <end position="102"/>
    </location>
</feature>
<feature type="transmembrane region" description="Helical" evidence="7">
    <location>
        <begin position="39"/>
        <end position="61"/>
    </location>
</feature>
<protein>
    <recommendedName>
        <fullName evidence="8">TerD domain-containing protein</fullName>
    </recommendedName>
</protein>
<evidence type="ECO:0000256" key="6">
    <source>
        <dbReference type="RuleBase" id="RU000477"/>
    </source>
</evidence>
<dbReference type="Gene3D" id="2.60.60.30">
    <property type="entry name" value="sav2460 like domains"/>
    <property type="match status" value="1"/>
</dbReference>
<feature type="transmembrane region" description="Helical" evidence="7">
    <location>
        <begin position="12"/>
        <end position="33"/>
    </location>
</feature>
<comment type="subcellular location">
    <subcellularLocation>
        <location evidence="1">Membrane</location>
        <topology evidence="1">Multi-pass membrane protein</topology>
    </subcellularLocation>
</comment>
<organism evidence="9">
    <name type="scientific">Alexandrium catenella</name>
    <name type="common">Red tide dinoflagellate</name>
    <name type="synonym">Gonyaulax catenella</name>
    <dbReference type="NCBI Taxonomy" id="2925"/>
    <lineage>
        <taxon>Eukaryota</taxon>
        <taxon>Sar</taxon>
        <taxon>Alveolata</taxon>
        <taxon>Dinophyceae</taxon>
        <taxon>Gonyaulacales</taxon>
        <taxon>Pyrocystaceae</taxon>
        <taxon>Alexandrium</taxon>
    </lineage>
</organism>
<keyword evidence="4 7" id="KW-1133">Transmembrane helix</keyword>
<keyword evidence="5 7" id="KW-0472">Membrane</keyword>
<keyword evidence="3 6" id="KW-0812">Transmembrane</keyword>
<feature type="domain" description="TerD" evidence="8">
    <location>
        <begin position="294"/>
        <end position="446"/>
    </location>
</feature>
<evidence type="ECO:0000313" key="9">
    <source>
        <dbReference type="EMBL" id="CAD9169865.1"/>
    </source>
</evidence>
<evidence type="ECO:0000256" key="7">
    <source>
        <dbReference type="SAM" id="Phobius"/>
    </source>
</evidence>
<evidence type="ECO:0000256" key="4">
    <source>
        <dbReference type="ARBA" id="ARBA00022989"/>
    </source>
</evidence>
<feature type="transmembrane region" description="Helical" evidence="7">
    <location>
        <begin position="154"/>
        <end position="174"/>
    </location>
</feature>
<dbReference type="InterPro" id="IPR000425">
    <property type="entry name" value="MIP"/>
</dbReference>
<evidence type="ECO:0000256" key="1">
    <source>
        <dbReference type="ARBA" id="ARBA00004141"/>
    </source>
</evidence>